<dbReference type="EC" id="7.1.1.-" evidence="2"/>
<keyword evidence="2" id="KW-0874">Quinone</keyword>
<accession>A0A916RRG4</accession>
<comment type="caution">
    <text evidence="2">Lacks conserved residue(s) required for the propagation of feature annotation.</text>
</comment>
<keyword evidence="4" id="KW-1185">Reference proteome</keyword>
<keyword evidence="2" id="KW-1133">Transmembrane helix</keyword>
<keyword evidence="2" id="KW-0472">Membrane</keyword>
<evidence type="ECO:0000256" key="2">
    <source>
        <dbReference type="RuleBase" id="RU004429"/>
    </source>
</evidence>
<dbReference type="Pfam" id="PF00499">
    <property type="entry name" value="Oxidored_q3"/>
    <property type="match status" value="1"/>
</dbReference>
<dbReference type="GO" id="GO:0008137">
    <property type="term" value="F:NADH dehydrogenase (ubiquinone) activity"/>
    <property type="evidence" value="ECO:0007669"/>
    <property type="project" value="UniProtKB-UniRule"/>
</dbReference>
<dbReference type="RefSeq" id="WP_188758825.1">
    <property type="nucleotide sequence ID" value="NZ_BMJB01000001.1"/>
</dbReference>
<dbReference type="GO" id="GO:0048038">
    <property type="term" value="F:quinone binding"/>
    <property type="evidence" value="ECO:0007669"/>
    <property type="project" value="UniProtKB-UniRule"/>
</dbReference>
<dbReference type="PANTHER" id="PTHR33269">
    <property type="entry name" value="NADH-UBIQUINONE OXIDOREDUCTASE CHAIN 6"/>
    <property type="match status" value="1"/>
</dbReference>
<dbReference type="Proteomes" id="UP000648801">
    <property type="component" value="Unassembled WGS sequence"/>
</dbReference>
<dbReference type="PANTHER" id="PTHR33269:SF17">
    <property type="entry name" value="NADH-UBIQUINONE OXIDOREDUCTASE CHAIN 6"/>
    <property type="match status" value="1"/>
</dbReference>
<evidence type="ECO:0000313" key="3">
    <source>
        <dbReference type="EMBL" id="GGA65496.1"/>
    </source>
</evidence>
<dbReference type="AlphaFoldDB" id="A0A916RRG4"/>
<feature type="transmembrane region" description="Helical" evidence="2">
    <location>
        <begin position="27"/>
        <end position="44"/>
    </location>
</feature>
<dbReference type="EMBL" id="BMJB01000001">
    <property type="protein sequence ID" value="GGA65496.1"/>
    <property type="molecule type" value="Genomic_DNA"/>
</dbReference>
<reference evidence="3" key="2">
    <citation type="submission" date="2020-09" db="EMBL/GenBank/DDBJ databases">
        <authorList>
            <person name="Sun Q."/>
            <person name="Zhou Y."/>
        </authorList>
    </citation>
    <scope>NUCLEOTIDE SEQUENCE</scope>
    <source>
        <strain evidence="3">CGMCC 1.15447</strain>
    </source>
</reference>
<proteinExistence type="inferred from homology"/>
<keyword evidence="2" id="KW-0520">NAD</keyword>
<comment type="similarity">
    <text evidence="1 2">Belongs to the complex I subunit 6 family.</text>
</comment>
<evidence type="ECO:0000313" key="4">
    <source>
        <dbReference type="Proteomes" id="UP000648801"/>
    </source>
</evidence>
<protein>
    <recommendedName>
        <fullName evidence="2">NADH-quinone oxidoreductase subunit J</fullName>
        <ecNumber evidence="2">7.1.1.-</ecNumber>
    </recommendedName>
</protein>
<comment type="subcellular location">
    <subcellularLocation>
        <location evidence="2">Cell membrane</location>
        <topology evidence="2">Multi-pass membrane protein</topology>
    </subcellularLocation>
</comment>
<name>A0A916RRG4_9BACT</name>
<comment type="function">
    <text evidence="2">NDH-1 shuttles electrons from NADH, via FMN and iron-sulfur (Fe-S) centers, to quinones in the respiratory chain. Couples the redox reaction to proton translocation (for every two electrons transferred, four hydrogen ions are translocated across the cytoplasmic membrane), and thus conserves the redox energy in a proton gradient.</text>
</comment>
<sequence length="164" mass="17192">MLFTIFAILTVAGAVAAFSLRNLIHSVLAITVAFAGLAVVYLLLGAQFIGLAQILVYVGAVVILIVFAVLLTKNSSTPAGPILSSSWLASGAIALAVFAVMAWAIHQSPASRIHTPTQPEATMQQIGSALMLRYALPLEIVGLLLTTALIGAVTIAVREQKEQR</sequence>
<dbReference type="InterPro" id="IPR042106">
    <property type="entry name" value="Nuo/plastoQ_OxRdtase_6_NuoJ"/>
</dbReference>
<feature type="transmembrane region" description="Helical" evidence="2">
    <location>
        <begin position="84"/>
        <end position="105"/>
    </location>
</feature>
<comment type="caution">
    <text evidence="3">The sequence shown here is derived from an EMBL/GenBank/DDBJ whole genome shotgun (WGS) entry which is preliminary data.</text>
</comment>
<organism evidence="3 4">
    <name type="scientific">Edaphobacter acidisoli</name>
    <dbReference type="NCBI Taxonomy" id="2040573"/>
    <lineage>
        <taxon>Bacteria</taxon>
        <taxon>Pseudomonadati</taxon>
        <taxon>Acidobacteriota</taxon>
        <taxon>Terriglobia</taxon>
        <taxon>Terriglobales</taxon>
        <taxon>Acidobacteriaceae</taxon>
        <taxon>Edaphobacter</taxon>
    </lineage>
</organism>
<gene>
    <name evidence="3" type="ORF">GCM10011507_16360</name>
</gene>
<keyword evidence="2" id="KW-0812">Transmembrane</keyword>
<reference evidence="3" key="1">
    <citation type="journal article" date="2014" name="Int. J. Syst. Evol. Microbiol.">
        <title>Complete genome sequence of Corynebacterium casei LMG S-19264T (=DSM 44701T), isolated from a smear-ripened cheese.</title>
        <authorList>
            <consortium name="US DOE Joint Genome Institute (JGI-PGF)"/>
            <person name="Walter F."/>
            <person name="Albersmeier A."/>
            <person name="Kalinowski J."/>
            <person name="Ruckert C."/>
        </authorList>
    </citation>
    <scope>NUCLEOTIDE SEQUENCE</scope>
    <source>
        <strain evidence="3">CGMCC 1.15447</strain>
    </source>
</reference>
<evidence type="ECO:0000256" key="1">
    <source>
        <dbReference type="ARBA" id="ARBA00005698"/>
    </source>
</evidence>
<dbReference type="Gene3D" id="1.20.120.1200">
    <property type="entry name" value="NADH-ubiquinone/plastoquinone oxidoreductase chain 6, subunit NuoJ"/>
    <property type="match status" value="1"/>
</dbReference>
<keyword evidence="2" id="KW-1003">Cell membrane</keyword>
<comment type="catalytic activity">
    <reaction evidence="2">
        <text>a quinone + NADH + 5 H(+)(in) = a quinol + NAD(+) + 4 H(+)(out)</text>
        <dbReference type="Rhea" id="RHEA:57888"/>
        <dbReference type="ChEBI" id="CHEBI:15378"/>
        <dbReference type="ChEBI" id="CHEBI:24646"/>
        <dbReference type="ChEBI" id="CHEBI:57540"/>
        <dbReference type="ChEBI" id="CHEBI:57945"/>
        <dbReference type="ChEBI" id="CHEBI:132124"/>
    </reaction>
</comment>
<feature type="transmembrane region" description="Helical" evidence="2">
    <location>
        <begin position="51"/>
        <end position="72"/>
    </location>
</feature>
<feature type="transmembrane region" description="Helical" evidence="2">
    <location>
        <begin position="134"/>
        <end position="157"/>
    </location>
</feature>
<dbReference type="InterPro" id="IPR001457">
    <property type="entry name" value="NADH_UbQ/plastoQ_OxRdtase_su6"/>
</dbReference>
<dbReference type="GO" id="GO:0005886">
    <property type="term" value="C:plasma membrane"/>
    <property type="evidence" value="ECO:0007669"/>
    <property type="project" value="UniProtKB-SubCell"/>
</dbReference>